<evidence type="ECO:0000313" key="8">
    <source>
        <dbReference type="Proteomes" id="UP000465778"/>
    </source>
</evidence>
<keyword evidence="3 5" id="KW-0347">Helicase</keyword>
<dbReference type="InterPro" id="IPR000212">
    <property type="entry name" value="DNA_helicase_UvrD/REP"/>
</dbReference>
<gene>
    <name evidence="7" type="ORF">KIS1582_4857</name>
</gene>
<evidence type="ECO:0000256" key="2">
    <source>
        <dbReference type="ARBA" id="ARBA00022801"/>
    </source>
</evidence>
<dbReference type="OrthoDB" id="9765670at2"/>
<dbReference type="Proteomes" id="UP000465778">
    <property type="component" value="Unassembled WGS sequence"/>
</dbReference>
<accession>A0A800N870</accession>
<dbReference type="SUPFAM" id="SSF52540">
    <property type="entry name" value="P-loop containing nucleoside triphosphate hydrolases"/>
    <property type="match status" value="1"/>
</dbReference>
<evidence type="ECO:0000313" key="7">
    <source>
        <dbReference type="EMBL" id="KAF0821437.1"/>
    </source>
</evidence>
<keyword evidence="2 5" id="KW-0378">Hydrolase</keyword>
<dbReference type="PROSITE" id="PS51198">
    <property type="entry name" value="UVRD_HELICASE_ATP_BIND"/>
    <property type="match status" value="1"/>
</dbReference>
<name>A0A800N870_CYTFI</name>
<feature type="binding site" evidence="5">
    <location>
        <begin position="12"/>
        <end position="19"/>
    </location>
    <ligand>
        <name>ATP</name>
        <dbReference type="ChEBI" id="CHEBI:30616"/>
    </ligand>
</feature>
<dbReference type="AlphaFoldDB" id="A0A800N870"/>
<dbReference type="InterPro" id="IPR027417">
    <property type="entry name" value="P-loop_NTPase"/>
</dbReference>
<organism evidence="7 8">
    <name type="scientific">Cytobacillus firmus</name>
    <name type="common">Bacillus firmus</name>
    <dbReference type="NCBI Taxonomy" id="1399"/>
    <lineage>
        <taxon>Bacteria</taxon>
        <taxon>Bacillati</taxon>
        <taxon>Bacillota</taxon>
        <taxon>Bacilli</taxon>
        <taxon>Bacillales</taxon>
        <taxon>Bacillaceae</taxon>
        <taxon>Cytobacillus</taxon>
    </lineage>
</organism>
<evidence type="ECO:0000256" key="1">
    <source>
        <dbReference type="ARBA" id="ARBA00022741"/>
    </source>
</evidence>
<evidence type="ECO:0000256" key="4">
    <source>
        <dbReference type="ARBA" id="ARBA00022840"/>
    </source>
</evidence>
<dbReference type="Gene3D" id="3.40.50.300">
    <property type="entry name" value="P-loop containing nucleotide triphosphate hydrolases"/>
    <property type="match status" value="2"/>
</dbReference>
<protein>
    <submittedName>
        <fullName evidence="7">ATP-dependent DNA helicase UvrD/PcrA</fullName>
    </submittedName>
</protein>
<dbReference type="PANTHER" id="PTHR11070">
    <property type="entry name" value="UVRD / RECB / PCRA DNA HELICASE FAMILY MEMBER"/>
    <property type="match status" value="1"/>
</dbReference>
<dbReference type="GO" id="GO:0003677">
    <property type="term" value="F:DNA binding"/>
    <property type="evidence" value="ECO:0007669"/>
    <property type="project" value="InterPro"/>
</dbReference>
<dbReference type="GO" id="GO:0016787">
    <property type="term" value="F:hydrolase activity"/>
    <property type="evidence" value="ECO:0007669"/>
    <property type="project" value="UniProtKB-UniRule"/>
</dbReference>
<dbReference type="Pfam" id="PF13245">
    <property type="entry name" value="AAA_19"/>
    <property type="match status" value="1"/>
</dbReference>
<dbReference type="GO" id="GO:0043138">
    <property type="term" value="F:3'-5' DNA helicase activity"/>
    <property type="evidence" value="ECO:0007669"/>
    <property type="project" value="TreeGrafter"/>
</dbReference>
<evidence type="ECO:0000259" key="6">
    <source>
        <dbReference type="PROSITE" id="PS51198"/>
    </source>
</evidence>
<keyword evidence="1 5" id="KW-0547">Nucleotide-binding</keyword>
<dbReference type="GO" id="GO:0005829">
    <property type="term" value="C:cytosol"/>
    <property type="evidence" value="ECO:0007669"/>
    <property type="project" value="TreeGrafter"/>
</dbReference>
<dbReference type="GO" id="GO:0005524">
    <property type="term" value="F:ATP binding"/>
    <property type="evidence" value="ECO:0007669"/>
    <property type="project" value="UniProtKB-UniRule"/>
</dbReference>
<dbReference type="GO" id="GO:0000725">
    <property type="term" value="P:recombinational repair"/>
    <property type="evidence" value="ECO:0007669"/>
    <property type="project" value="TreeGrafter"/>
</dbReference>
<evidence type="ECO:0000256" key="3">
    <source>
        <dbReference type="ARBA" id="ARBA00022806"/>
    </source>
</evidence>
<dbReference type="EMBL" id="VDEM01000108">
    <property type="protein sequence ID" value="KAF0821437.1"/>
    <property type="molecule type" value="Genomic_DNA"/>
</dbReference>
<dbReference type="RefSeq" id="WP_159347169.1">
    <property type="nucleotide sequence ID" value="NZ_JBALOT010000097.1"/>
</dbReference>
<proteinExistence type="predicted"/>
<comment type="caution">
    <text evidence="7">The sequence shown here is derived from an EMBL/GenBank/DDBJ whole genome shotgun (WGS) entry which is preliminary data.</text>
</comment>
<feature type="domain" description="UvrD-like helicase ATP-binding" evidence="6">
    <location>
        <begin position="1"/>
        <end position="228"/>
    </location>
</feature>
<sequence length="529" mass="61238">MAKKLKPTLVIAGPGAGKTHYIIEKVINRLPLLEHHRFLAVITYTNSATNEIKERLMEKTVIPPNIFIGTIHSFLVRFILKPFGVVQGVLPEQVVYKDVSIKANDRKEENIIKNNIVKKGVVPYEKIVSLSSNLLKENKKIRELISQRLQFLFVDEFQDANSGQFNIFEEIRKASATEMYFVGDPEQSIMTFQNQGGQIQTLDKRPIYKVINSGTIDKEYLDSNNRSSLTIIDFINNFHTSITQQKTNEDNNTNNKVTFISDTYDLREIINSFNSLCNDRTMCENNPSTRFFLGYRRSTFRTVENEYGLVQKDDSDSNSIQLLRECSTFICEILNKSRTSIMMELGIDDLAYRQLCFKIVESIKSNPFINSSEIISLLKTNFKCDPYKSVHKKVQHNPDHIAEGFINKINLELQYFSSIKEIKDYHLTIHKSKGLQADAVLVIARSKNELKKWLEVDKQLRFEDKQDTCRIGYVAFSRAKEFLCIACLEEIDDELKRNLTLLNVDMVPAMGERRSNQYEPYTRRYKFSK</sequence>
<reference evidence="7 8" key="1">
    <citation type="journal article" date="2020" name="G3 (Bethesda)">
        <title>Whole Genome Sequencing and Comparative Genomics of Two Nematicidal Bacillus Strains Reveals a Wide Range of Possible Virulence Factors.</title>
        <authorList>
            <person name="Susic N."/>
            <person name="Janezic S."/>
            <person name="Rupnik M."/>
            <person name="Geric Stare B."/>
        </authorList>
    </citation>
    <scope>NUCLEOTIDE SEQUENCE [LARGE SCALE GENOMIC DNA]</scope>
    <source>
        <strain evidence="7 8">I-1582</strain>
    </source>
</reference>
<dbReference type="PANTHER" id="PTHR11070:SF3">
    <property type="entry name" value="DNA 3'-5' HELICASE"/>
    <property type="match status" value="1"/>
</dbReference>
<dbReference type="InterPro" id="IPR014016">
    <property type="entry name" value="UvrD-like_ATP-bd"/>
</dbReference>
<evidence type="ECO:0000256" key="5">
    <source>
        <dbReference type="PROSITE-ProRule" id="PRU00560"/>
    </source>
</evidence>
<keyword evidence="4 5" id="KW-0067">ATP-binding</keyword>